<dbReference type="OrthoDB" id="544608at2759"/>
<accession>A0A835XSK2</accession>
<proteinExistence type="predicted"/>
<reference evidence="1" key="1">
    <citation type="journal article" date="2020" name="bioRxiv">
        <title>Comparative genomics of Chlamydomonas.</title>
        <authorList>
            <person name="Craig R.J."/>
            <person name="Hasan A.R."/>
            <person name="Ness R.W."/>
            <person name="Keightley P.D."/>
        </authorList>
    </citation>
    <scope>NUCLEOTIDE SEQUENCE</scope>
    <source>
        <strain evidence="1">CCAP 11/70</strain>
    </source>
</reference>
<dbReference type="Proteomes" id="UP000612055">
    <property type="component" value="Unassembled WGS sequence"/>
</dbReference>
<dbReference type="AlphaFoldDB" id="A0A835XSK2"/>
<organism evidence="1 2">
    <name type="scientific">Edaphochlamys debaryana</name>
    <dbReference type="NCBI Taxonomy" id="47281"/>
    <lineage>
        <taxon>Eukaryota</taxon>
        <taxon>Viridiplantae</taxon>
        <taxon>Chlorophyta</taxon>
        <taxon>core chlorophytes</taxon>
        <taxon>Chlorophyceae</taxon>
        <taxon>CS clade</taxon>
        <taxon>Chlamydomonadales</taxon>
        <taxon>Chlamydomonadales incertae sedis</taxon>
        <taxon>Edaphochlamys</taxon>
    </lineage>
</organism>
<evidence type="ECO:0000313" key="1">
    <source>
        <dbReference type="EMBL" id="KAG2488213.1"/>
    </source>
</evidence>
<evidence type="ECO:0000313" key="2">
    <source>
        <dbReference type="Proteomes" id="UP000612055"/>
    </source>
</evidence>
<dbReference type="PANTHER" id="PTHR34407:SF1">
    <property type="entry name" value="SGNH HYDROLASE-TYPE ESTERASE DOMAIN-CONTAINING PROTEIN"/>
    <property type="match status" value="1"/>
</dbReference>
<protein>
    <submittedName>
        <fullName evidence="1">Uncharacterized protein</fullName>
    </submittedName>
</protein>
<comment type="caution">
    <text evidence="1">The sequence shown here is derived from an EMBL/GenBank/DDBJ whole genome shotgun (WGS) entry which is preliminary data.</text>
</comment>
<gene>
    <name evidence="1" type="ORF">HYH03_013207</name>
</gene>
<name>A0A835XSK2_9CHLO</name>
<dbReference type="PANTHER" id="PTHR34407">
    <property type="entry name" value="EXPRESSED PROTEIN"/>
    <property type="match status" value="1"/>
</dbReference>
<dbReference type="EMBL" id="JAEHOE010000086">
    <property type="protein sequence ID" value="KAG2488213.1"/>
    <property type="molecule type" value="Genomic_DNA"/>
</dbReference>
<keyword evidence="2" id="KW-1185">Reference proteome</keyword>
<sequence>MDRALKGKVFYYDVLHPDGQTGHRVMGELVAQLVLDAWEQVAAGPVALTAEVAESVNAPLIQPMLPNNFEAVTPHCLIGNALVGAVIHKAGFEWINEGKEPHLPKWGFVATEPGSELRVMISTKTGDANTANDNVIVELGFLRSYENVGRFMVRCIEGCVCPEASLDGLHEHRNSQTFLHGLNVSQAERCVISITVLPETSTGKHKVKITGVMVSEDTAAKRFENWKAWEVVIADTSRNPAGLMIIPEVAAIDPTIPRPPPRPAARRMLEELEEPHAPDAALTTWVQEMHGGAGFYSFLHA</sequence>